<comment type="similarity">
    <text evidence="1">Belongs to the adrenodoxin/putidaredoxin family.</text>
</comment>
<evidence type="ECO:0000256" key="1">
    <source>
        <dbReference type="ARBA" id="ARBA00010914"/>
    </source>
</evidence>
<feature type="domain" description="2Fe-2S ferredoxin-type" evidence="7">
    <location>
        <begin position="2"/>
        <end position="106"/>
    </location>
</feature>
<dbReference type="GO" id="GO:0009055">
    <property type="term" value="F:electron transfer activity"/>
    <property type="evidence" value="ECO:0007669"/>
    <property type="project" value="TreeGrafter"/>
</dbReference>
<name>A0A842HQ23_9BURK</name>
<dbReference type="PROSITE" id="PS51085">
    <property type="entry name" value="2FE2S_FER_2"/>
    <property type="match status" value="1"/>
</dbReference>
<dbReference type="InterPro" id="IPR036010">
    <property type="entry name" value="2Fe-2S_ferredoxin-like_sf"/>
</dbReference>
<dbReference type="PANTHER" id="PTHR23426">
    <property type="entry name" value="FERREDOXIN/ADRENODOXIN"/>
    <property type="match status" value="1"/>
</dbReference>
<proteinExistence type="inferred from homology"/>
<organism evidence="8 9">
    <name type="scientific">Pusillimonas minor</name>
    <dbReference type="NCBI Taxonomy" id="2697024"/>
    <lineage>
        <taxon>Bacteria</taxon>
        <taxon>Pseudomonadati</taxon>
        <taxon>Pseudomonadota</taxon>
        <taxon>Betaproteobacteria</taxon>
        <taxon>Burkholderiales</taxon>
        <taxon>Alcaligenaceae</taxon>
        <taxon>Pusillimonas</taxon>
    </lineage>
</organism>
<dbReference type="AlphaFoldDB" id="A0A842HQ23"/>
<evidence type="ECO:0000256" key="6">
    <source>
        <dbReference type="ARBA" id="ARBA00034078"/>
    </source>
</evidence>
<keyword evidence="5" id="KW-0411">Iron-sulfur</keyword>
<keyword evidence="3" id="KW-0479">Metal-binding</keyword>
<evidence type="ECO:0000313" key="8">
    <source>
        <dbReference type="EMBL" id="MBC2768975.1"/>
    </source>
</evidence>
<dbReference type="GO" id="GO:0140647">
    <property type="term" value="P:P450-containing electron transport chain"/>
    <property type="evidence" value="ECO:0007669"/>
    <property type="project" value="InterPro"/>
</dbReference>
<dbReference type="PROSITE" id="PS00814">
    <property type="entry name" value="ADX"/>
    <property type="match status" value="1"/>
</dbReference>
<dbReference type="PANTHER" id="PTHR23426:SF65">
    <property type="entry name" value="FERREDOXIN-2, MITOCHONDRIAL"/>
    <property type="match status" value="1"/>
</dbReference>
<comment type="caution">
    <text evidence="8">The sequence shown here is derived from an EMBL/GenBank/DDBJ whole genome shotgun (WGS) entry which is preliminary data.</text>
</comment>
<dbReference type="RefSeq" id="WP_172684671.1">
    <property type="nucleotide sequence ID" value="NZ_JACJUU010000002.1"/>
</dbReference>
<keyword evidence="4" id="KW-0408">Iron</keyword>
<dbReference type="PRINTS" id="PR00355">
    <property type="entry name" value="ADRENODOXIN"/>
</dbReference>
<keyword evidence="2" id="KW-0001">2Fe-2S</keyword>
<dbReference type="CDD" id="cd00207">
    <property type="entry name" value="fer2"/>
    <property type="match status" value="1"/>
</dbReference>
<dbReference type="InterPro" id="IPR018298">
    <property type="entry name" value="Adrenodoxin_Fe-S_BS"/>
</dbReference>
<dbReference type="SUPFAM" id="SSF54292">
    <property type="entry name" value="2Fe-2S ferredoxin-like"/>
    <property type="match status" value="1"/>
</dbReference>
<dbReference type="EMBL" id="JACJUU010000002">
    <property type="protein sequence ID" value="MBC2768975.1"/>
    <property type="molecule type" value="Genomic_DNA"/>
</dbReference>
<accession>A0A842HQ23</accession>
<dbReference type="InterPro" id="IPR001055">
    <property type="entry name" value="Adrenodoxin-like"/>
</dbReference>
<sequence>MAVVKYISADGAVTEIDVSPGVNLMQAAVNGGVSGIVGECGGSAMCATCHVYVDENDMGKFDAANAPEQEMLECTTSPLKPTSRLSCQLVIKDDCDTITVHLPETQQ</sequence>
<evidence type="ECO:0000256" key="4">
    <source>
        <dbReference type="ARBA" id="ARBA00023004"/>
    </source>
</evidence>
<reference evidence="8 9" key="1">
    <citation type="submission" date="2020-08" db="EMBL/GenBank/DDBJ databases">
        <title>Paraeoetvoesia sp. YC-7-48 draft genome sequence.</title>
        <authorList>
            <person name="Yao L."/>
        </authorList>
    </citation>
    <scope>NUCLEOTIDE SEQUENCE [LARGE SCALE GENOMIC DNA]</scope>
    <source>
        <strain evidence="9">YC-7-48</strain>
    </source>
</reference>
<dbReference type="InterPro" id="IPR001041">
    <property type="entry name" value="2Fe-2S_ferredoxin-type"/>
</dbReference>
<evidence type="ECO:0000256" key="3">
    <source>
        <dbReference type="ARBA" id="ARBA00022723"/>
    </source>
</evidence>
<dbReference type="InterPro" id="IPR012675">
    <property type="entry name" value="Beta-grasp_dom_sf"/>
</dbReference>
<protein>
    <submittedName>
        <fullName evidence="8">(2Fe-2S)-binding protein</fullName>
    </submittedName>
</protein>
<evidence type="ECO:0000256" key="5">
    <source>
        <dbReference type="ARBA" id="ARBA00023014"/>
    </source>
</evidence>
<gene>
    <name evidence="8" type="ORF">GTU67_03485</name>
</gene>
<keyword evidence="9" id="KW-1185">Reference proteome</keyword>
<dbReference type="GO" id="GO:0046872">
    <property type="term" value="F:metal ion binding"/>
    <property type="evidence" value="ECO:0007669"/>
    <property type="project" value="UniProtKB-KW"/>
</dbReference>
<comment type="cofactor">
    <cofactor evidence="6">
        <name>[2Fe-2S] cluster</name>
        <dbReference type="ChEBI" id="CHEBI:190135"/>
    </cofactor>
</comment>
<evidence type="ECO:0000256" key="2">
    <source>
        <dbReference type="ARBA" id="ARBA00022714"/>
    </source>
</evidence>
<dbReference type="Proteomes" id="UP000545386">
    <property type="component" value="Unassembled WGS sequence"/>
</dbReference>
<dbReference type="GO" id="GO:0005829">
    <property type="term" value="C:cytosol"/>
    <property type="evidence" value="ECO:0007669"/>
    <property type="project" value="TreeGrafter"/>
</dbReference>
<dbReference type="GO" id="GO:0051537">
    <property type="term" value="F:2 iron, 2 sulfur cluster binding"/>
    <property type="evidence" value="ECO:0007669"/>
    <property type="project" value="UniProtKB-KW"/>
</dbReference>
<dbReference type="Gene3D" id="3.10.20.30">
    <property type="match status" value="1"/>
</dbReference>
<dbReference type="Pfam" id="PF00111">
    <property type="entry name" value="Fer2"/>
    <property type="match status" value="1"/>
</dbReference>
<evidence type="ECO:0000313" key="9">
    <source>
        <dbReference type="Proteomes" id="UP000545386"/>
    </source>
</evidence>
<evidence type="ECO:0000259" key="7">
    <source>
        <dbReference type="PROSITE" id="PS51085"/>
    </source>
</evidence>